<comment type="caution">
    <text evidence="2">The sequence shown here is derived from an EMBL/GenBank/DDBJ whole genome shotgun (WGS) entry which is preliminary data.</text>
</comment>
<feature type="region of interest" description="Disordered" evidence="1">
    <location>
        <begin position="189"/>
        <end position="220"/>
    </location>
</feature>
<evidence type="ECO:0000256" key="1">
    <source>
        <dbReference type="SAM" id="MobiDB-lite"/>
    </source>
</evidence>
<evidence type="ECO:0000313" key="3">
    <source>
        <dbReference type="Proteomes" id="UP001146120"/>
    </source>
</evidence>
<proteinExistence type="predicted"/>
<reference evidence="2" key="1">
    <citation type="submission" date="2022-11" db="EMBL/GenBank/DDBJ databases">
        <authorList>
            <person name="Morgan W.R."/>
            <person name="Tartar A."/>
        </authorList>
    </citation>
    <scope>NUCLEOTIDE SEQUENCE</scope>
    <source>
        <strain evidence="2">ARSEF 373</strain>
    </source>
</reference>
<dbReference type="AlphaFoldDB" id="A0AAV2ZAX2"/>
<name>A0AAV2ZAX2_9STRA</name>
<feature type="compositionally biased region" description="Low complexity" evidence="1">
    <location>
        <begin position="195"/>
        <end position="220"/>
    </location>
</feature>
<organism evidence="2 3">
    <name type="scientific">Lagenidium giganteum</name>
    <dbReference type="NCBI Taxonomy" id="4803"/>
    <lineage>
        <taxon>Eukaryota</taxon>
        <taxon>Sar</taxon>
        <taxon>Stramenopiles</taxon>
        <taxon>Oomycota</taxon>
        <taxon>Peronosporomycetes</taxon>
        <taxon>Pythiales</taxon>
        <taxon>Pythiaceae</taxon>
    </lineage>
</organism>
<sequence>MYGADHCGSDDGSVDEELMFEFDADMDNVPASTIQSLEFRPSNPVAAFLLQTAESEDEDEGIAATNAPTSTPSGESPCASFISCEPPLPFDYNGRKKRKFLDDTSTASSMPRRVRPRARRAKSLCMSSWSGFGGVTASPSSADSVFSFAAPALPSLPSLPSSPAMPIPGHRSDSITIPVMPTPGTVAMTARRPSAHSASSLALQQPQSQQLPQPPTSSWSTTASSSLELFCRHSLHVSSPLRSRFRDLMVGSVGSAGSFSTS</sequence>
<evidence type="ECO:0000313" key="2">
    <source>
        <dbReference type="EMBL" id="DBA04133.1"/>
    </source>
</evidence>
<feature type="region of interest" description="Disordered" evidence="1">
    <location>
        <begin position="53"/>
        <end position="78"/>
    </location>
</feature>
<gene>
    <name evidence="2" type="ORF">N0F65_004241</name>
</gene>
<dbReference type="Proteomes" id="UP001146120">
    <property type="component" value="Unassembled WGS sequence"/>
</dbReference>
<reference evidence="2" key="2">
    <citation type="journal article" date="2023" name="Microbiol Resour">
        <title>Decontamination and Annotation of the Draft Genome Sequence of the Oomycete Lagenidium giganteum ARSEF 373.</title>
        <authorList>
            <person name="Morgan W.R."/>
            <person name="Tartar A."/>
        </authorList>
    </citation>
    <scope>NUCLEOTIDE SEQUENCE</scope>
    <source>
        <strain evidence="2">ARSEF 373</strain>
    </source>
</reference>
<accession>A0AAV2ZAX2</accession>
<keyword evidence="3" id="KW-1185">Reference proteome</keyword>
<protein>
    <submittedName>
        <fullName evidence="2">Uncharacterized protein</fullName>
    </submittedName>
</protein>
<dbReference type="EMBL" id="DAKRPA010000011">
    <property type="protein sequence ID" value="DBA04133.1"/>
    <property type="molecule type" value="Genomic_DNA"/>
</dbReference>